<organism evidence="1 2">
    <name type="scientific">Calocera viscosa (strain TUFC12733)</name>
    <dbReference type="NCBI Taxonomy" id="1330018"/>
    <lineage>
        <taxon>Eukaryota</taxon>
        <taxon>Fungi</taxon>
        <taxon>Dikarya</taxon>
        <taxon>Basidiomycota</taxon>
        <taxon>Agaricomycotina</taxon>
        <taxon>Dacrymycetes</taxon>
        <taxon>Dacrymycetales</taxon>
        <taxon>Dacrymycetaceae</taxon>
        <taxon>Calocera</taxon>
    </lineage>
</organism>
<name>A0A167QZ04_CALVF</name>
<proteinExistence type="predicted"/>
<gene>
    <name evidence="1" type="ORF">CALVIDRAFT_533398</name>
</gene>
<protein>
    <submittedName>
        <fullName evidence="1">Uncharacterized protein</fullName>
    </submittedName>
</protein>
<dbReference type="EMBL" id="KV417269">
    <property type="protein sequence ID" value="KZP00394.1"/>
    <property type="molecule type" value="Genomic_DNA"/>
</dbReference>
<dbReference type="AlphaFoldDB" id="A0A167QZ04"/>
<accession>A0A167QZ04</accession>
<sequence length="108" mass="12511">MLSTRQLNEDLFSAVVDEVIGQLNMYQDNDTMRLALTLSLLCTGAYAHIQPVAARYVDFVFRPHFTQSHNHKHDPVWLVRALVWVEPSWFLDPSPEQTRSARLQSPFQ</sequence>
<feature type="non-terminal residue" evidence="1">
    <location>
        <position position="108"/>
    </location>
</feature>
<reference evidence="1 2" key="1">
    <citation type="journal article" date="2016" name="Mol. Biol. Evol.">
        <title>Comparative Genomics of Early-Diverging Mushroom-Forming Fungi Provides Insights into the Origins of Lignocellulose Decay Capabilities.</title>
        <authorList>
            <person name="Nagy L.G."/>
            <person name="Riley R."/>
            <person name="Tritt A."/>
            <person name="Adam C."/>
            <person name="Daum C."/>
            <person name="Floudas D."/>
            <person name="Sun H."/>
            <person name="Yadav J.S."/>
            <person name="Pangilinan J."/>
            <person name="Larsson K.H."/>
            <person name="Matsuura K."/>
            <person name="Barry K."/>
            <person name="Labutti K."/>
            <person name="Kuo R."/>
            <person name="Ohm R.A."/>
            <person name="Bhattacharya S.S."/>
            <person name="Shirouzu T."/>
            <person name="Yoshinaga Y."/>
            <person name="Martin F.M."/>
            <person name="Grigoriev I.V."/>
            <person name="Hibbett D.S."/>
        </authorList>
    </citation>
    <scope>NUCLEOTIDE SEQUENCE [LARGE SCALE GENOMIC DNA]</scope>
    <source>
        <strain evidence="1 2">TUFC12733</strain>
    </source>
</reference>
<evidence type="ECO:0000313" key="2">
    <source>
        <dbReference type="Proteomes" id="UP000076738"/>
    </source>
</evidence>
<keyword evidence="2" id="KW-1185">Reference proteome</keyword>
<evidence type="ECO:0000313" key="1">
    <source>
        <dbReference type="EMBL" id="KZP00394.1"/>
    </source>
</evidence>
<dbReference type="Proteomes" id="UP000076738">
    <property type="component" value="Unassembled WGS sequence"/>
</dbReference>